<feature type="compositionally biased region" description="Polar residues" evidence="1">
    <location>
        <begin position="88"/>
        <end position="97"/>
    </location>
</feature>
<dbReference type="Proteomes" id="UP000786811">
    <property type="component" value="Unassembled WGS sequence"/>
</dbReference>
<comment type="caution">
    <text evidence="3">The sequence shown here is derived from an EMBL/GenBank/DDBJ whole genome shotgun (WGS) entry which is preliminary data.</text>
</comment>
<feature type="compositionally biased region" description="Basic and acidic residues" evidence="1">
    <location>
        <begin position="109"/>
        <end position="127"/>
    </location>
</feature>
<organism evidence="3 4">
    <name type="scientific">Cotesia congregata</name>
    <name type="common">Parasitoid wasp</name>
    <name type="synonym">Apanteles congregatus</name>
    <dbReference type="NCBI Taxonomy" id="51543"/>
    <lineage>
        <taxon>Eukaryota</taxon>
        <taxon>Metazoa</taxon>
        <taxon>Ecdysozoa</taxon>
        <taxon>Arthropoda</taxon>
        <taxon>Hexapoda</taxon>
        <taxon>Insecta</taxon>
        <taxon>Pterygota</taxon>
        <taxon>Neoptera</taxon>
        <taxon>Endopterygota</taxon>
        <taxon>Hymenoptera</taxon>
        <taxon>Apocrita</taxon>
        <taxon>Ichneumonoidea</taxon>
        <taxon>Braconidae</taxon>
        <taxon>Microgastrinae</taxon>
        <taxon>Cotesia</taxon>
    </lineage>
</organism>
<proteinExistence type="predicted"/>
<evidence type="ECO:0000259" key="2">
    <source>
        <dbReference type="Pfam" id="PF15862"/>
    </source>
</evidence>
<dbReference type="AlphaFoldDB" id="A0A8J2H9K0"/>
<dbReference type="OrthoDB" id="74813at2759"/>
<dbReference type="EMBL" id="CAJNRD030001119">
    <property type="protein sequence ID" value="CAG5087236.1"/>
    <property type="molecule type" value="Genomic_DNA"/>
</dbReference>
<protein>
    <recommendedName>
        <fullName evidence="2">Coilin N-terminal domain-containing protein</fullName>
    </recommendedName>
</protein>
<gene>
    <name evidence="3" type="ORF">HICCMSTLAB_LOCUS4457</name>
</gene>
<feature type="region of interest" description="Disordered" evidence="1">
    <location>
        <begin position="88"/>
        <end position="148"/>
    </location>
</feature>
<feature type="domain" description="Coilin N-terminal" evidence="2">
    <location>
        <begin position="12"/>
        <end position="126"/>
    </location>
</feature>
<evidence type="ECO:0000313" key="3">
    <source>
        <dbReference type="EMBL" id="CAG5087236.1"/>
    </source>
</evidence>
<accession>A0A8J2H9K0</accession>
<feature type="compositionally biased region" description="Low complexity" evidence="1">
    <location>
        <begin position="98"/>
        <end position="108"/>
    </location>
</feature>
<evidence type="ECO:0000256" key="1">
    <source>
        <dbReference type="SAM" id="MobiDB-lite"/>
    </source>
</evidence>
<evidence type="ECO:0000313" key="4">
    <source>
        <dbReference type="Proteomes" id="UP000786811"/>
    </source>
</evidence>
<sequence>MSNSTNFRVKLNLSKFYQDARKLSFIYVDTSAINNVLQLHSKIATIFAITKPFYLSSENNVLFPLIEDIRIVQENDIIKVVPGCPELSNDSSTSNETVPSPKKVQSSKSESRRSVEPESRQSEKSDTTDLDVYNNQTETVSENDVDTDGNILNLSTVIMKKRRKRGRRSSKKNKITVDQEPAMTPYNDFQKNGFNSTTNDIKVISEKATPKHLKFNFDDETGQVTNVETNGNLISPRAKPTIRSNEAATLSTLLSLKNNPAPVTYSSKRVRTNSEMSHASQLPTLSGSSQVSMKNNLIKMENSPVSSSHNLPKNKSNEFIENNFDFGNINPFKYPIYESSFEINDIIAFRTLKIGEDYSPTVSGYITAKIYAKEHGTSEYVLKIIDGHDQIKAPEGKFALPSDHDENDIKFNQFNDELVNLNSSHLVEPRLIYRPS</sequence>
<keyword evidence="4" id="KW-1185">Reference proteome</keyword>
<name>A0A8J2H9K0_COTCN</name>
<reference evidence="3" key="1">
    <citation type="submission" date="2021-04" db="EMBL/GenBank/DDBJ databases">
        <authorList>
            <person name="Chebbi M.A.C M."/>
        </authorList>
    </citation>
    <scope>NUCLEOTIDE SEQUENCE</scope>
</reference>
<dbReference type="InterPro" id="IPR031722">
    <property type="entry name" value="Coilin_N"/>
</dbReference>
<dbReference type="Pfam" id="PF15862">
    <property type="entry name" value="Coilin_N"/>
    <property type="match status" value="1"/>
</dbReference>